<dbReference type="AlphaFoldDB" id="A0A560KVC4"/>
<organism evidence="1 2">
    <name type="scientific">Bradyrhizobium macuxiense</name>
    <dbReference type="NCBI Taxonomy" id="1755647"/>
    <lineage>
        <taxon>Bacteria</taxon>
        <taxon>Pseudomonadati</taxon>
        <taxon>Pseudomonadota</taxon>
        <taxon>Alphaproteobacteria</taxon>
        <taxon>Hyphomicrobiales</taxon>
        <taxon>Nitrobacteraceae</taxon>
        <taxon>Bradyrhizobium</taxon>
    </lineage>
</organism>
<dbReference type="Proteomes" id="UP000321304">
    <property type="component" value="Unassembled WGS sequence"/>
</dbReference>
<sequence length="69" mass="7344">MQTDANAPQGIDPLDAAADQVIMACDGDVRAAVRALIVAKGLLEAELNEAYAASSRGYARSRPRRTKQD</sequence>
<name>A0A560KVC4_9BRAD</name>
<proteinExistence type="predicted"/>
<protein>
    <submittedName>
        <fullName evidence="1">Uncharacterized protein</fullName>
    </submittedName>
</protein>
<gene>
    <name evidence="1" type="ORF">FBZ93_12386</name>
</gene>
<keyword evidence="2" id="KW-1185">Reference proteome</keyword>
<evidence type="ECO:0000313" key="1">
    <source>
        <dbReference type="EMBL" id="TWB87155.1"/>
    </source>
</evidence>
<accession>A0A560KVC4</accession>
<dbReference type="RefSeq" id="WP_146992941.1">
    <property type="nucleotide sequence ID" value="NZ_VITY01000023.1"/>
</dbReference>
<evidence type="ECO:0000313" key="2">
    <source>
        <dbReference type="Proteomes" id="UP000321304"/>
    </source>
</evidence>
<dbReference type="EMBL" id="VITY01000023">
    <property type="protein sequence ID" value="TWB87155.1"/>
    <property type="molecule type" value="Genomic_DNA"/>
</dbReference>
<comment type="caution">
    <text evidence="1">The sequence shown here is derived from an EMBL/GenBank/DDBJ whole genome shotgun (WGS) entry which is preliminary data.</text>
</comment>
<reference evidence="1 2" key="1">
    <citation type="submission" date="2019-06" db="EMBL/GenBank/DDBJ databases">
        <title>Genomic Encyclopedia of Type Strains, Phase IV (KMG-V): Genome sequencing to study the core and pangenomes of soil and plant-associated prokaryotes.</title>
        <authorList>
            <person name="Whitman W."/>
        </authorList>
    </citation>
    <scope>NUCLEOTIDE SEQUENCE [LARGE SCALE GENOMIC DNA]</scope>
    <source>
        <strain evidence="1 2">BR 10355</strain>
    </source>
</reference>